<evidence type="ECO:0000256" key="4">
    <source>
        <dbReference type="ARBA" id="ARBA00022989"/>
    </source>
</evidence>
<comment type="subcellular location">
    <subcellularLocation>
        <location evidence="1">Membrane</location>
        <topology evidence="1">Multi-pass membrane protein</topology>
    </subcellularLocation>
</comment>
<dbReference type="Proteomes" id="UP000238479">
    <property type="component" value="Chromosome 6"/>
</dbReference>
<evidence type="ECO:0000313" key="10">
    <source>
        <dbReference type="Proteomes" id="UP000238479"/>
    </source>
</evidence>
<evidence type="ECO:0000256" key="6">
    <source>
        <dbReference type="ARBA" id="ARBA00023136"/>
    </source>
</evidence>
<comment type="caution">
    <text evidence="9">The sequence shown here is derived from an EMBL/GenBank/DDBJ whole genome shotgun (WGS) entry which is preliminary data.</text>
</comment>
<sequence length="181" mass="20472">MNPGHDVLMNSDVLFRGTVDKTRQYEIYREALQNTRTTITIVAVLTDSVTYTAGINPPCGVYQEGWLKGQSIYSWQNNSFKVFTISNTAALFISMCIVIVLVSIIPFRRKSLMIDTTCGCSQSLVASWIFMPHGRGEGENWTLEVVTSVCAGTMGSVFLFLGVTWTRHLMKMKWRKQIRKD</sequence>
<evidence type="ECO:0000256" key="5">
    <source>
        <dbReference type="ARBA" id="ARBA00023043"/>
    </source>
</evidence>
<protein>
    <submittedName>
        <fullName evidence="9">Putative PGG domain-containing protein</fullName>
    </submittedName>
</protein>
<dbReference type="AlphaFoldDB" id="A0A2P6Q0W5"/>
<evidence type="ECO:0000256" key="7">
    <source>
        <dbReference type="SAM" id="Phobius"/>
    </source>
</evidence>
<evidence type="ECO:0000256" key="3">
    <source>
        <dbReference type="ARBA" id="ARBA00022737"/>
    </source>
</evidence>
<feature type="transmembrane region" description="Helical" evidence="7">
    <location>
        <begin position="82"/>
        <end position="105"/>
    </location>
</feature>
<accession>A0A2P6Q0W5</accession>
<evidence type="ECO:0000259" key="8">
    <source>
        <dbReference type="Pfam" id="PF13962"/>
    </source>
</evidence>
<keyword evidence="6 7" id="KW-0472">Membrane</keyword>
<evidence type="ECO:0000313" key="9">
    <source>
        <dbReference type="EMBL" id="PRQ27837.1"/>
    </source>
</evidence>
<dbReference type="PANTHER" id="PTHR24186">
    <property type="entry name" value="PROTEIN PHOSPHATASE 1 REGULATORY SUBUNIT"/>
    <property type="match status" value="1"/>
</dbReference>
<keyword evidence="5" id="KW-0040">ANK repeat</keyword>
<name>A0A2P6Q0W5_ROSCH</name>
<evidence type="ECO:0000256" key="1">
    <source>
        <dbReference type="ARBA" id="ARBA00004141"/>
    </source>
</evidence>
<reference evidence="9 10" key="1">
    <citation type="journal article" date="2018" name="Nat. Genet.">
        <title>The Rosa genome provides new insights in the design of modern roses.</title>
        <authorList>
            <person name="Bendahmane M."/>
        </authorList>
    </citation>
    <scope>NUCLEOTIDE SEQUENCE [LARGE SCALE GENOMIC DNA]</scope>
    <source>
        <strain evidence="10">cv. Old Blush</strain>
    </source>
</reference>
<keyword evidence="4 7" id="KW-1133">Transmembrane helix</keyword>
<feature type="transmembrane region" description="Helical" evidence="7">
    <location>
        <begin position="143"/>
        <end position="166"/>
    </location>
</feature>
<proteinExistence type="predicted"/>
<dbReference type="PANTHER" id="PTHR24186:SF38">
    <property type="entry name" value="ANKYRIN REPEAT FAMILY PROTEIN"/>
    <property type="match status" value="1"/>
</dbReference>
<keyword evidence="10" id="KW-1185">Reference proteome</keyword>
<evidence type="ECO:0000256" key="2">
    <source>
        <dbReference type="ARBA" id="ARBA00022692"/>
    </source>
</evidence>
<dbReference type="GO" id="GO:0005886">
    <property type="term" value="C:plasma membrane"/>
    <property type="evidence" value="ECO:0007669"/>
    <property type="project" value="TreeGrafter"/>
</dbReference>
<dbReference type="Gramene" id="PRQ27837">
    <property type="protein sequence ID" value="PRQ27837"/>
    <property type="gene ID" value="RchiOBHm_Chr6g0309561"/>
</dbReference>
<dbReference type="STRING" id="74649.A0A2P6Q0W5"/>
<feature type="domain" description="PGG" evidence="8">
    <location>
        <begin position="30"/>
        <end position="110"/>
    </location>
</feature>
<dbReference type="Pfam" id="PF13962">
    <property type="entry name" value="PGG"/>
    <property type="match status" value="1"/>
</dbReference>
<keyword evidence="3" id="KW-0677">Repeat</keyword>
<organism evidence="9 10">
    <name type="scientific">Rosa chinensis</name>
    <name type="common">China rose</name>
    <dbReference type="NCBI Taxonomy" id="74649"/>
    <lineage>
        <taxon>Eukaryota</taxon>
        <taxon>Viridiplantae</taxon>
        <taxon>Streptophyta</taxon>
        <taxon>Embryophyta</taxon>
        <taxon>Tracheophyta</taxon>
        <taxon>Spermatophyta</taxon>
        <taxon>Magnoliopsida</taxon>
        <taxon>eudicotyledons</taxon>
        <taxon>Gunneridae</taxon>
        <taxon>Pentapetalae</taxon>
        <taxon>rosids</taxon>
        <taxon>fabids</taxon>
        <taxon>Rosales</taxon>
        <taxon>Rosaceae</taxon>
        <taxon>Rosoideae</taxon>
        <taxon>Rosoideae incertae sedis</taxon>
        <taxon>Rosa</taxon>
    </lineage>
</organism>
<dbReference type="InterPro" id="IPR026961">
    <property type="entry name" value="PGG_dom"/>
</dbReference>
<keyword evidence="2 7" id="KW-0812">Transmembrane</keyword>
<dbReference type="EMBL" id="PDCK01000044">
    <property type="protein sequence ID" value="PRQ27837.1"/>
    <property type="molecule type" value="Genomic_DNA"/>
</dbReference>
<gene>
    <name evidence="9" type="ORF">RchiOBHm_Chr6g0309561</name>
</gene>